<accession>A0A7T4R030</accession>
<dbReference type="PANTHER" id="PTHR43477">
    <property type="entry name" value="DIHYDROANTICAPSIN 7-DEHYDROGENASE"/>
    <property type="match status" value="1"/>
</dbReference>
<dbReference type="PANTHER" id="PTHR43477:SF1">
    <property type="entry name" value="DIHYDROANTICAPSIN 7-DEHYDROGENASE"/>
    <property type="match status" value="1"/>
</dbReference>
<keyword evidence="2" id="KW-0560">Oxidoreductase</keyword>
<dbReference type="Pfam" id="PF13561">
    <property type="entry name" value="adh_short_C2"/>
    <property type="match status" value="1"/>
</dbReference>
<evidence type="ECO:0000256" key="1">
    <source>
        <dbReference type="ARBA" id="ARBA00006484"/>
    </source>
</evidence>
<sequence>MELEGKTVLVTGAAGGIGAQTCRQFVAQGDTVVAVDRSLSGLSRLQSELGNSLRIAECDLGDEQAIATLQRDLADLTLDVLVNNAGVGKFADYDFSAEDFDWHFHINTRAPMFMVKYFRENLQRSAAPNIVNIASVAARMEWANHFLYSTAKAALEKFTYHLVKDLPWLRANAILPGVIDTAILSGFEDMDLDELRAYLAAEIPCKRIGEPADIANAVIFLSSDKASYINGASLIIDGGVMHSNTWVGL</sequence>
<dbReference type="InterPro" id="IPR036291">
    <property type="entry name" value="NAD(P)-bd_dom_sf"/>
</dbReference>
<proteinExistence type="inferred from homology"/>
<reference evidence="3 4" key="1">
    <citation type="submission" date="2020-12" db="EMBL/GenBank/DDBJ databases">
        <authorList>
            <person name="Shan Y."/>
        </authorList>
    </citation>
    <scope>NUCLEOTIDE SEQUENCE [LARGE SCALE GENOMIC DNA]</scope>
    <source>
        <strain evidence="4">csc3.9</strain>
    </source>
</reference>
<evidence type="ECO:0000313" key="3">
    <source>
        <dbReference type="EMBL" id="QQD17955.1"/>
    </source>
</evidence>
<dbReference type="AlphaFoldDB" id="A0A7T4R030"/>
<dbReference type="PRINTS" id="PR00081">
    <property type="entry name" value="GDHRDH"/>
</dbReference>
<dbReference type="Proteomes" id="UP000596063">
    <property type="component" value="Chromosome"/>
</dbReference>
<dbReference type="SUPFAM" id="SSF51735">
    <property type="entry name" value="NAD(P)-binding Rossmann-fold domains"/>
    <property type="match status" value="1"/>
</dbReference>
<keyword evidence="4" id="KW-1185">Reference proteome</keyword>
<dbReference type="EMBL" id="CP066167">
    <property type="protein sequence ID" value="QQD17955.1"/>
    <property type="molecule type" value="Genomic_DNA"/>
</dbReference>
<dbReference type="CDD" id="cd05233">
    <property type="entry name" value="SDR_c"/>
    <property type="match status" value="1"/>
</dbReference>
<dbReference type="PRINTS" id="PR00080">
    <property type="entry name" value="SDRFAMILY"/>
</dbReference>
<dbReference type="InterPro" id="IPR002347">
    <property type="entry name" value="SDR_fam"/>
</dbReference>
<dbReference type="FunFam" id="3.40.50.720:FF:000084">
    <property type="entry name" value="Short-chain dehydrogenase reductase"/>
    <property type="match status" value="1"/>
</dbReference>
<comment type="similarity">
    <text evidence="1">Belongs to the short-chain dehydrogenases/reductases (SDR) family.</text>
</comment>
<dbReference type="Gene3D" id="3.40.50.720">
    <property type="entry name" value="NAD(P)-binding Rossmann-like Domain"/>
    <property type="match status" value="1"/>
</dbReference>
<evidence type="ECO:0000256" key="2">
    <source>
        <dbReference type="ARBA" id="ARBA00023002"/>
    </source>
</evidence>
<organism evidence="3 4">
    <name type="scientific">Spongiibacter nanhainus</name>
    <dbReference type="NCBI Taxonomy" id="2794344"/>
    <lineage>
        <taxon>Bacteria</taxon>
        <taxon>Pseudomonadati</taxon>
        <taxon>Pseudomonadota</taxon>
        <taxon>Gammaproteobacteria</taxon>
        <taxon>Cellvibrionales</taxon>
        <taxon>Spongiibacteraceae</taxon>
        <taxon>Spongiibacter</taxon>
    </lineage>
</organism>
<evidence type="ECO:0000313" key="4">
    <source>
        <dbReference type="Proteomes" id="UP000596063"/>
    </source>
</evidence>
<protein>
    <submittedName>
        <fullName evidence="3">SDR family oxidoreductase</fullName>
    </submittedName>
</protein>
<dbReference type="InterPro" id="IPR051122">
    <property type="entry name" value="SDR_DHRS6-like"/>
</dbReference>
<gene>
    <name evidence="3" type="ORF">I6N98_16680</name>
</gene>
<dbReference type="RefSeq" id="WP_198569453.1">
    <property type="nucleotide sequence ID" value="NZ_CP066167.1"/>
</dbReference>
<name>A0A7T4R030_9GAMM</name>
<dbReference type="GO" id="GO:0016491">
    <property type="term" value="F:oxidoreductase activity"/>
    <property type="evidence" value="ECO:0007669"/>
    <property type="project" value="UniProtKB-KW"/>
</dbReference>
<dbReference type="KEGG" id="snan:I6N98_16680"/>